<dbReference type="EMBL" id="AGEY01000171">
    <property type="protein sequence ID" value="EHL96765.1"/>
    <property type="molecule type" value="Genomic_DNA"/>
</dbReference>
<dbReference type="InterPro" id="IPR005046">
    <property type="entry name" value="DUF285"/>
</dbReference>
<evidence type="ECO:0000256" key="1">
    <source>
        <dbReference type="SAM" id="MobiDB-lite"/>
    </source>
</evidence>
<dbReference type="STRING" id="797515.HMPREF9103_02281"/>
<evidence type="ECO:0000313" key="4">
    <source>
        <dbReference type="Proteomes" id="UP000004625"/>
    </source>
</evidence>
<dbReference type="InterPro" id="IPR032675">
    <property type="entry name" value="LRR_dom_sf"/>
</dbReference>
<dbReference type="Gene3D" id="2.60.40.10">
    <property type="entry name" value="Immunoglobulins"/>
    <property type="match status" value="1"/>
</dbReference>
<proteinExistence type="predicted"/>
<dbReference type="HOGENOM" id="CLU_013503_0_0_9"/>
<name>G9ZRC0_9LACO</name>
<dbReference type="RefSeq" id="WP_008214082.1">
    <property type="nucleotide sequence ID" value="NZ_JH415048.1"/>
</dbReference>
<feature type="signal peptide" evidence="2">
    <location>
        <begin position="1"/>
        <end position="31"/>
    </location>
</feature>
<dbReference type="PATRIC" id="fig|797515.3.peg.2058"/>
<feature type="compositionally biased region" description="Low complexity" evidence="1">
    <location>
        <begin position="37"/>
        <end position="52"/>
    </location>
</feature>
<dbReference type="Proteomes" id="UP000004625">
    <property type="component" value="Unassembled WGS sequence"/>
</dbReference>
<dbReference type="SUPFAM" id="SSF52058">
    <property type="entry name" value="L domain-like"/>
    <property type="match status" value="1"/>
</dbReference>
<organism evidence="3 4">
    <name type="scientific">Lentilactobacillus parafarraginis F0439</name>
    <dbReference type="NCBI Taxonomy" id="797515"/>
    <lineage>
        <taxon>Bacteria</taxon>
        <taxon>Bacillati</taxon>
        <taxon>Bacillota</taxon>
        <taxon>Bacilli</taxon>
        <taxon>Lactobacillales</taxon>
        <taxon>Lactobacillaceae</taxon>
        <taxon>Lentilactobacillus</taxon>
    </lineage>
</organism>
<gene>
    <name evidence="3" type="ORF">HMPREF9103_02281</name>
</gene>
<keyword evidence="2" id="KW-0732">Signal</keyword>
<dbReference type="eggNOG" id="COG4886">
    <property type="taxonomic scope" value="Bacteria"/>
</dbReference>
<dbReference type="AlphaFoldDB" id="G9ZRC0"/>
<evidence type="ECO:0000256" key="2">
    <source>
        <dbReference type="SAM" id="SignalP"/>
    </source>
</evidence>
<dbReference type="InterPro" id="IPR013783">
    <property type="entry name" value="Ig-like_fold"/>
</dbReference>
<evidence type="ECO:0000313" key="3">
    <source>
        <dbReference type="EMBL" id="EHL96765.1"/>
    </source>
</evidence>
<feature type="compositionally biased region" description="Low complexity" evidence="1">
    <location>
        <begin position="562"/>
        <end position="581"/>
    </location>
</feature>
<reference evidence="3 4" key="1">
    <citation type="submission" date="2011-09" db="EMBL/GenBank/DDBJ databases">
        <authorList>
            <person name="Weinstock G."/>
            <person name="Sodergren E."/>
            <person name="Clifton S."/>
            <person name="Fulton L."/>
            <person name="Fulton B."/>
            <person name="Courtney L."/>
            <person name="Fronick C."/>
            <person name="Harrison M."/>
            <person name="Strong C."/>
            <person name="Farmer C."/>
            <person name="Delahaunty K."/>
            <person name="Markovic C."/>
            <person name="Hall O."/>
            <person name="Minx P."/>
            <person name="Tomlinson C."/>
            <person name="Mitreva M."/>
            <person name="Hou S."/>
            <person name="Chen J."/>
            <person name="Wollam A."/>
            <person name="Pepin K.H."/>
            <person name="Johnson M."/>
            <person name="Bhonagiri V."/>
            <person name="Zhang X."/>
            <person name="Suruliraj S."/>
            <person name="Warren W."/>
            <person name="Chinwalla A."/>
            <person name="Mardis E.R."/>
            <person name="Wilson R.K."/>
        </authorList>
    </citation>
    <scope>NUCLEOTIDE SEQUENCE [LARGE SCALE GENOMIC DNA]</scope>
    <source>
        <strain evidence="3 4">F0439</strain>
    </source>
</reference>
<feature type="chain" id="PRO_5003530076" evidence="2">
    <location>
        <begin position="32"/>
        <end position="644"/>
    </location>
</feature>
<dbReference type="Pfam" id="PF03382">
    <property type="entry name" value="DUF285"/>
    <property type="match status" value="3"/>
</dbReference>
<accession>G9ZRC0</accession>
<dbReference type="Gene3D" id="3.80.10.10">
    <property type="entry name" value="Ribonuclease Inhibitor"/>
    <property type="match status" value="2"/>
</dbReference>
<protein>
    <submittedName>
        <fullName evidence="3">Bacterial surface protein 26-residue PARCEL repeat-containing domain protein</fullName>
    </submittedName>
</protein>
<keyword evidence="4" id="KW-1185">Reference proteome</keyword>
<feature type="region of interest" description="Disordered" evidence="1">
    <location>
        <begin position="544"/>
        <end position="591"/>
    </location>
</feature>
<feature type="region of interest" description="Disordered" evidence="1">
    <location>
        <begin position="37"/>
        <end position="63"/>
    </location>
</feature>
<comment type="caution">
    <text evidence="3">The sequence shown here is derived from an EMBL/GenBank/DDBJ whole genome shotgun (WGS) entry which is preliminary data.</text>
</comment>
<sequence>MNKLNQLLIIAAASVGTSFLLLTGVLMPAFAATSSTSTTQTSLTTTTATQAQAEDKNSGTLDGGVTWQIANDTLTISGGTISGHNENPGDPSVYPWRRRVDFSRAVISGPLNLVDNAGSYLFRGDSRLTTIDGLSNINTDQSTNLKGMFSDDKVLQSLDLSSFSTQRVTNMAEMFMDSPALTSVNLSSFDTRNVNNMGAMFNNATSLTSLDFSKLPNFKTNQVTEMGGMFSGDTSLSNLNVSTFDTGNVTNMAAMFANDPALTALNLANFNTKNVTSMKDMFSGDSGLASLNVSSFNTGNVTTMETMFAGNTALTSLDLSNFNTNNVTNMGGMFIADSALKWLNVSSFETPQVTNVSGMFAADSSLTSLNLANFDLSNVTLPDTMDSMLEQLTGLRRLTLGPKIKLSTRANLGAPGGKENWQAVATGTLTKPAGKVFSPADLMTHYAAVGIPLETYVPEDGIQDQSVIVVKPSNTLPIGAKFDPKEAFISAITPERRTVNSYAEAVAEGMAISGDDFNTNTAGQHTVTYRFSGSDKLAQTVVTITPNGGGTVTPTPTPSTPTAPTNPANPSSPSSSASSVKPTPPIAPTIPENTAKKKTVVYALKTIYLYKNPTFKKSQRLVKYPKQKRVNRPNVCRYRLRTFE</sequence>